<dbReference type="EMBL" id="AXZF01000042">
    <property type="protein sequence ID" value="ERT68891.1"/>
    <property type="molecule type" value="Genomic_DNA"/>
</dbReference>
<keyword evidence="2" id="KW-1003">Cell membrane</keyword>
<dbReference type="STRING" id="1319815.HMPREF0202_01215"/>
<feature type="transmembrane region" description="Helical" evidence="6">
    <location>
        <begin position="37"/>
        <end position="58"/>
    </location>
</feature>
<keyword evidence="4 6" id="KW-1133">Transmembrane helix</keyword>
<evidence type="ECO:0000256" key="1">
    <source>
        <dbReference type="ARBA" id="ARBA00004651"/>
    </source>
</evidence>
<keyword evidence="5 6" id="KW-0472">Membrane</keyword>
<evidence type="ECO:0000313" key="8">
    <source>
        <dbReference type="Proteomes" id="UP000017081"/>
    </source>
</evidence>
<dbReference type="eggNOG" id="COG1280">
    <property type="taxonomic scope" value="Bacteria"/>
</dbReference>
<keyword evidence="3 6" id="KW-0812">Transmembrane</keyword>
<dbReference type="GO" id="GO:0006865">
    <property type="term" value="P:amino acid transport"/>
    <property type="evidence" value="ECO:0007669"/>
    <property type="project" value="InterPro"/>
</dbReference>
<dbReference type="PATRIC" id="fig|1319815.3.peg.1168"/>
<evidence type="ECO:0000256" key="3">
    <source>
        <dbReference type="ARBA" id="ARBA00022692"/>
    </source>
</evidence>
<dbReference type="InterPro" id="IPR001123">
    <property type="entry name" value="LeuE-type"/>
</dbReference>
<accession>U7VBK6</accession>
<dbReference type="HOGENOM" id="CLU_087840_1_1_0"/>
<protein>
    <recommendedName>
        <fullName evidence="9">Translocator protein, LysE family</fullName>
    </recommendedName>
</protein>
<feature type="transmembrane region" description="Helical" evidence="6">
    <location>
        <begin position="6"/>
        <end position="25"/>
    </location>
</feature>
<dbReference type="Pfam" id="PF01810">
    <property type="entry name" value="LysE"/>
    <property type="match status" value="1"/>
</dbReference>
<evidence type="ECO:0008006" key="9">
    <source>
        <dbReference type="Google" id="ProtNLM"/>
    </source>
</evidence>
<evidence type="ECO:0000256" key="2">
    <source>
        <dbReference type="ARBA" id="ARBA00022475"/>
    </source>
</evidence>
<evidence type="ECO:0000256" key="6">
    <source>
        <dbReference type="SAM" id="Phobius"/>
    </source>
</evidence>
<keyword evidence="8" id="KW-1185">Reference proteome</keyword>
<feature type="transmembrane region" description="Helical" evidence="6">
    <location>
        <begin position="112"/>
        <end position="135"/>
    </location>
</feature>
<evidence type="ECO:0000256" key="5">
    <source>
        <dbReference type="ARBA" id="ARBA00023136"/>
    </source>
</evidence>
<comment type="caution">
    <text evidence="7">The sequence shown here is derived from an EMBL/GenBank/DDBJ whole genome shotgun (WGS) entry which is preliminary data.</text>
</comment>
<dbReference type="RefSeq" id="WP_023050754.1">
    <property type="nucleotide sequence ID" value="NZ_CP173065.2"/>
</dbReference>
<feature type="transmembrane region" description="Helical" evidence="6">
    <location>
        <begin position="181"/>
        <end position="202"/>
    </location>
</feature>
<feature type="transmembrane region" description="Helical" evidence="6">
    <location>
        <begin position="147"/>
        <end position="169"/>
    </location>
</feature>
<reference evidence="7 8" key="1">
    <citation type="submission" date="2013-08" db="EMBL/GenBank/DDBJ databases">
        <authorList>
            <person name="Weinstock G."/>
            <person name="Sodergren E."/>
            <person name="Wylie T."/>
            <person name="Fulton L."/>
            <person name="Fulton R."/>
            <person name="Fronick C."/>
            <person name="O'Laughlin M."/>
            <person name="Godfrey J."/>
            <person name="Miner T."/>
            <person name="Herter B."/>
            <person name="Appelbaum E."/>
            <person name="Cordes M."/>
            <person name="Lek S."/>
            <person name="Wollam A."/>
            <person name="Pepin K.H."/>
            <person name="Palsikar V.B."/>
            <person name="Mitreva M."/>
            <person name="Wilson R.K."/>
        </authorList>
    </citation>
    <scope>NUCLEOTIDE SEQUENCE [LARGE SCALE GENOMIC DNA]</scope>
    <source>
        <strain evidence="7 8">ATCC BAA-474</strain>
    </source>
</reference>
<dbReference type="Proteomes" id="UP000017081">
    <property type="component" value="Unassembled WGS sequence"/>
</dbReference>
<evidence type="ECO:0000313" key="7">
    <source>
        <dbReference type="EMBL" id="ERT68891.1"/>
    </source>
</evidence>
<sequence>MIFWKGIITGLILSLPFGPVGIYCMEKAMIEGEKKAYVSALGMVTVDIIYGIISFLFISRVESYVIKFETPLKVLISVFLIFVGSKKFFGKPKVKEVEDDNYTLVQDYFETFLLAIFNISSILVIAGIYTLLGILDSPIREMTVLELGTGIGIGGASLWFTTIFLIYHFKKKVTMDILLKLSKLSGLIILIFGIATIIFAFYK</sequence>
<dbReference type="GO" id="GO:0005886">
    <property type="term" value="C:plasma membrane"/>
    <property type="evidence" value="ECO:0007669"/>
    <property type="project" value="UniProtKB-SubCell"/>
</dbReference>
<gene>
    <name evidence="7" type="ORF">HMPREF0202_01215</name>
</gene>
<name>U7VBK6_9FUSO</name>
<evidence type="ECO:0000256" key="4">
    <source>
        <dbReference type="ARBA" id="ARBA00022989"/>
    </source>
</evidence>
<organism evidence="7 8">
    <name type="scientific">Cetobacterium somerae ATCC BAA-474</name>
    <dbReference type="NCBI Taxonomy" id="1319815"/>
    <lineage>
        <taxon>Bacteria</taxon>
        <taxon>Fusobacteriati</taxon>
        <taxon>Fusobacteriota</taxon>
        <taxon>Fusobacteriia</taxon>
        <taxon>Fusobacteriales</taxon>
        <taxon>Fusobacteriaceae</taxon>
        <taxon>Cetobacterium</taxon>
    </lineage>
</organism>
<proteinExistence type="predicted"/>
<comment type="subcellular location">
    <subcellularLocation>
        <location evidence="1">Cell membrane</location>
        <topology evidence="1">Multi-pass membrane protein</topology>
    </subcellularLocation>
</comment>
<feature type="transmembrane region" description="Helical" evidence="6">
    <location>
        <begin position="64"/>
        <end position="83"/>
    </location>
</feature>
<dbReference type="AlphaFoldDB" id="U7VBK6"/>